<evidence type="ECO:0000313" key="1">
    <source>
        <dbReference type="EMBL" id="TWJ09523.1"/>
    </source>
</evidence>
<protein>
    <submittedName>
        <fullName evidence="1">Uncharacterized protein</fullName>
    </submittedName>
</protein>
<dbReference type="EMBL" id="VLLK01000001">
    <property type="protein sequence ID" value="TWJ09523.1"/>
    <property type="molecule type" value="Genomic_DNA"/>
</dbReference>
<keyword evidence="2" id="KW-1185">Reference proteome</keyword>
<name>A0A562UV88_9SPHN</name>
<evidence type="ECO:0000313" key="2">
    <source>
        <dbReference type="Proteomes" id="UP000320547"/>
    </source>
</evidence>
<proteinExistence type="predicted"/>
<accession>A0A562UV88</accession>
<dbReference type="Proteomes" id="UP000320547">
    <property type="component" value="Unassembled WGS sequence"/>
</dbReference>
<comment type="caution">
    <text evidence="1">The sequence shown here is derived from an EMBL/GenBank/DDBJ whole genome shotgun (WGS) entry which is preliminary data.</text>
</comment>
<gene>
    <name evidence="1" type="ORF">JN10_1159</name>
</gene>
<sequence>MRWPPILFPKRLVDEFLFLIDSFVRNINAERGPRGPNAARALCKESLHD</sequence>
<dbReference type="AlphaFoldDB" id="A0A562UV88"/>
<reference evidence="1 2" key="1">
    <citation type="submission" date="2019-07" db="EMBL/GenBank/DDBJ databases">
        <title>Genomic Encyclopedia of Archaeal and Bacterial Type Strains, Phase II (KMG-II): from individual species to whole genera.</title>
        <authorList>
            <person name="Goeker M."/>
        </authorList>
    </citation>
    <scope>NUCLEOTIDE SEQUENCE [LARGE SCALE GENOMIC DNA]</scope>
    <source>
        <strain evidence="1 2">ATCC BAA-2084</strain>
    </source>
</reference>
<organism evidence="1 2">
    <name type="scientific">Altererythrobacter ishigakiensis</name>
    <dbReference type="NCBI Taxonomy" id="476157"/>
    <lineage>
        <taxon>Bacteria</taxon>
        <taxon>Pseudomonadati</taxon>
        <taxon>Pseudomonadota</taxon>
        <taxon>Alphaproteobacteria</taxon>
        <taxon>Sphingomonadales</taxon>
        <taxon>Erythrobacteraceae</taxon>
        <taxon>Altererythrobacter</taxon>
    </lineage>
</organism>
<dbReference type="STRING" id="476157.GCA_001663155_02194"/>